<evidence type="ECO:0000256" key="2">
    <source>
        <dbReference type="ARBA" id="ARBA00022692"/>
    </source>
</evidence>
<dbReference type="PANTHER" id="PTHR11562">
    <property type="entry name" value="CATION EFFLUX PROTEIN/ ZINC TRANSPORTER"/>
    <property type="match status" value="1"/>
</dbReference>
<dbReference type="InterPro" id="IPR058533">
    <property type="entry name" value="Cation_efflux_TM"/>
</dbReference>
<dbReference type="InterPro" id="IPR050681">
    <property type="entry name" value="CDF/SLC30A"/>
</dbReference>
<reference evidence="10" key="2">
    <citation type="submission" date="2015-01" db="EMBL/GenBank/DDBJ databases">
        <title>Complete genome sequence of Methylobacterium aquaticum strain 22A.</title>
        <authorList>
            <person name="Tani A."/>
            <person name="Ogura Y."/>
            <person name="Hayashi T."/>
        </authorList>
    </citation>
    <scope>NUCLEOTIDE SEQUENCE [LARGE SCALE GENOMIC DNA]</scope>
    <source>
        <strain evidence="10">MA-22A</strain>
        <plasmid evidence="10">Plasmid pMaq22A_1p DNA</plasmid>
    </source>
</reference>
<keyword evidence="2 7" id="KW-0812">Transmembrane</keyword>
<evidence type="ECO:0000256" key="4">
    <source>
        <dbReference type="ARBA" id="ARBA00022989"/>
    </source>
</evidence>
<evidence type="ECO:0000256" key="5">
    <source>
        <dbReference type="ARBA" id="ARBA00023136"/>
    </source>
</evidence>
<proteinExistence type="predicted"/>
<dbReference type="InterPro" id="IPR027469">
    <property type="entry name" value="Cation_efflux_TMD_sf"/>
</dbReference>
<feature type="domain" description="Cation efflux protein transmembrane" evidence="8">
    <location>
        <begin position="58"/>
        <end position="232"/>
    </location>
</feature>
<evidence type="ECO:0000259" key="8">
    <source>
        <dbReference type="Pfam" id="PF01545"/>
    </source>
</evidence>
<feature type="transmembrane region" description="Helical" evidence="7">
    <location>
        <begin position="121"/>
        <end position="142"/>
    </location>
</feature>
<dbReference type="Proteomes" id="UP000061432">
    <property type="component" value="Plasmid pMaq22A_1p"/>
</dbReference>
<evidence type="ECO:0000256" key="6">
    <source>
        <dbReference type="SAM" id="MobiDB-lite"/>
    </source>
</evidence>
<dbReference type="EMBL" id="AP014705">
    <property type="protein sequence ID" value="BAQ49404.1"/>
    <property type="molecule type" value="Genomic_DNA"/>
</dbReference>
<keyword evidence="3" id="KW-0862">Zinc</keyword>
<sequence length="249" mass="25633">MADHCCGTGHDHKAHQAPHSPDVEPARSDANGDAGGTCACSGGVPVFDGVDLRYKRVLWTVIAVNGAMFLTEMAAGHLAGSQALQADALDFLGDTVTYGLSLAVIGASLRARATAALAKGLSLSVMAVWVFGSTAYHVLVLGVPKAEVMGVIGLMALAANLGSVLLLRPYKDGDANVRSVWLCSRNDAIGNVVVMVAALGVWGSASAWPDLAVAALMAGIFLTSSVQILRQAWAEYREGAVTTRTAASG</sequence>
<feature type="transmembrane region" description="Helical" evidence="7">
    <location>
        <begin position="211"/>
        <end position="229"/>
    </location>
</feature>
<dbReference type="KEGG" id="maqu:Maq22A_1p35925"/>
<dbReference type="AlphaFoldDB" id="A0A0C6FV10"/>
<keyword evidence="9" id="KW-0614">Plasmid</keyword>
<organism evidence="9 10">
    <name type="scientific">Methylobacterium aquaticum</name>
    <dbReference type="NCBI Taxonomy" id="270351"/>
    <lineage>
        <taxon>Bacteria</taxon>
        <taxon>Pseudomonadati</taxon>
        <taxon>Pseudomonadota</taxon>
        <taxon>Alphaproteobacteria</taxon>
        <taxon>Hyphomicrobiales</taxon>
        <taxon>Methylobacteriaceae</taxon>
        <taxon>Methylobacterium</taxon>
    </lineage>
</organism>
<geneLocation type="plasmid" evidence="10">
    <name>pMaq22A_1p DNA</name>
</geneLocation>
<evidence type="ECO:0000256" key="3">
    <source>
        <dbReference type="ARBA" id="ARBA00022906"/>
    </source>
</evidence>
<feature type="region of interest" description="Disordered" evidence="6">
    <location>
        <begin position="1"/>
        <end position="31"/>
    </location>
</feature>
<reference evidence="9 10" key="1">
    <citation type="journal article" date="2015" name="Genome Announc.">
        <title>Complete Genome Sequence of Methylobacterium aquaticum Strain 22A, Isolated from Racomitrium japonicum Moss.</title>
        <authorList>
            <person name="Tani A."/>
            <person name="Ogura Y."/>
            <person name="Hayashi T."/>
            <person name="Kimbara K."/>
        </authorList>
    </citation>
    <scope>NUCLEOTIDE SEQUENCE [LARGE SCALE GENOMIC DNA]</scope>
    <source>
        <strain evidence="9 10">MA-22A</strain>
        <plasmid evidence="10">Plasmid pMaq22A_1p DNA</plasmid>
    </source>
</reference>
<evidence type="ECO:0000256" key="7">
    <source>
        <dbReference type="SAM" id="Phobius"/>
    </source>
</evidence>
<dbReference type="SUPFAM" id="SSF161111">
    <property type="entry name" value="Cation efflux protein transmembrane domain-like"/>
    <property type="match status" value="1"/>
</dbReference>
<dbReference type="PANTHER" id="PTHR11562:SF17">
    <property type="entry name" value="RE54080P-RELATED"/>
    <property type="match status" value="1"/>
</dbReference>
<evidence type="ECO:0000313" key="10">
    <source>
        <dbReference type="Proteomes" id="UP000061432"/>
    </source>
</evidence>
<feature type="transmembrane region" description="Helical" evidence="7">
    <location>
        <begin position="91"/>
        <end position="109"/>
    </location>
</feature>
<feature type="transmembrane region" description="Helical" evidence="7">
    <location>
        <begin position="57"/>
        <end position="79"/>
    </location>
</feature>
<keyword evidence="4 7" id="KW-1133">Transmembrane helix</keyword>
<keyword evidence="3" id="KW-0406">Ion transport</keyword>
<dbReference type="GO" id="GO:0005385">
    <property type="term" value="F:zinc ion transmembrane transporter activity"/>
    <property type="evidence" value="ECO:0007669"/>
    <property type="project" value="TreeGrafter"/>
</dbReference>
<dbReference type="Pfam" id="PF01545">
    <property type="entry name" value="Cation_efflux"/>
    <property type="match status" value="1"/>
</dbReference>
<dbReference type="RefSeq" id="WP_060850461.1">
    <property type="nucleotide sequence ID" value="NZ_AP014705.1"/>
</dbReference>
<dbReference type="PATRIC" id="fig|270351.10.peg.6475"/>
<dbReference type="OrthoDB" id="9799649at2"/>
<name>A0A0C6FV10_9HYPH</name>
<protein>
    <submittedName>
        <fullName evidence="9">Cation transporter</fullName>
    </submittedName>
</protein>
<feature type="transmembrane region" description="Helical" evidence="7">
    <location>
        <begin position="148"/>
        <end position="167"/>
    </location>
</feature>
<gene>
    <name evidence="9" type="primary">czcD</name>
    <name evidence="9" type="ORF">Maq22A_1p35925</name>
</gene>
<evidence type="ECO:0000256" key="1">
    <source>
        <dbReference type="ARBA" id="ARBA00004141"/>
    </source>
</evidence>
<keyword evidence="5 7" id="KW-0472">Membrane</keyword>
<keyword evidence="3" id="KW-0813">Transport</keyword>
<dbReference type="GO" id="GO:0005886">
    <property type="term" value="C:plasma membrane"/>
    <property type="evidence" value="ECO:0007669"/>
    <property type="project" value="TreeGrafter"/>
</dbReference>
<accession>A0A0C6FV10</accession>
<evidence type="ECO:0000313" key="9">
    <source>
        <dbReference type="EMBL" id="BAQ49404.1"/>
    </source>
</evidence>
<comment type="subcellular location">
    <subcellularLocation>
        <location evidence="1">Membrane</location>
        <topology evidence="1">Multi-pass membrane protein</topology>
    </subcellularLocation>
</comment>
<keyword evidence="3" id="KW-0864">Zinc transport</keyword>
<feature type="transmembrane region" description="Helical" evidence="7">
    <location>
        <begin position="188"/>
        <end position="205"/>
    </location>
</feature>
<dbReference type="Gene3D" id="1.20.1510.10">
    <property type="entry name" value="Cation efflux protein transmembrane domain"/>
    <property type="match status" value="1"/>
</dbReference>